<protein>
    <submittedName>
        <fullName evidence="2">Uncharacterized protein</fullName>
    </submittedName>
</protein>
<name>A0A165Y2H1_9AGAM</name>
<evidence type="ECO:0000313" key="2">
    <source>
        <dbReference type="EMBL" id="KZP09138.1"/>
    </source>
</evidence>
<feature type="compositionally biased region" description="Polar residues" evidence="1">
    <location>
        <begin position="171"/>
        <end position="181"/>
    </location>
</feature>
<evidence type="ECO:0000313" key="3">
    <source>
        <dbReference type="Proteomes" id="UP000076532"/>
    </source>
</evidence>
<feature type="non-terminal residue" evidence="2">
    <location>
        <position position="181"/>
    </location>
</feature>
<gene>
    <name evidence="2" type="ORF">FIBSPDRAFT_873955</name>
</gene>
<dbReference type="AlphaFoldDB" id="A0A165Y2H1"/>
<feature type="region of interest" description="Disordered" evidence="1">
    <location>
        <begin position="162"/>
        <end position="181"/>
    </location>
</feature>
<organism evidence="2 3">
    <name type="scientific">Athelia psychrophila</name>
    <dbReference type="NCBI Taxonomy" id="1759441"/>
    <lineage>
        <taxon>Eukaryota</taxon>
        <taxon>Fungi</taxon>
        <taxon>Dikarya</taxon>
        <taxon>Basidiomycota</taxon>
        <taxon>Agaricomycotina</taxon>
        <taxon>Agaricomycetes</taxon>
        <taxon>Agaricomycetidae</taxon>
        <taxon>Atheliales</taxon>
        <taxon>Atheliaceae</taxon>
        <taxon>Athelia</taxon>
    </lineage>
</organism>
<feature type="compositionally biased region" description="Polar residues" evidence="1">
    <location>
        <begin position="34"/>
        <end position="43"/>
    </location>
</feature>
<proteinExistence type="predicted"/>
<sequence length="181" mass="19495">MHTRARDDCRRRRTAAVLVGMGICPRSESFPLHNAQSTSNPPSASDEAPQAHLCTRVARSKSENRQQASALRRPPAGSLGRLRGRRRSHRAAASLGAQPAWKPSPSPPPTTIRLNSTRTPNAHAGPREHVARYRAHIRVRPQAEPARLPRASVAEQRYAASAGLSAASVGTVRTQRSSGSG</sequence>
<dbReference type="EMBL" id="KV417707">
    <property type="protein sequence ID" value="KZP09138.1"/>
    <property type="molecule type" value="Genomic_DNA"/>
</dbReference>
<reference evidence="2 3" key="1">
    <citation type="journal article" date="2016" name="Mol. Biol. Evol.">
        <title>Comparative Genomics of Early-Diverging Mushroom-Forming Fungi Provides Insights into the Origins of Lignocellulose Decay Capabilities.</title>
        <authorList>
            <person name="Nagy L.G."/>
            <person name="Riley R."/>
            <person name="Tritt A."/>
            <person name="Adam C."/>
            <person name="Daum C."/>
            <person name="Floudas D."/>
            <person name="Sun H."/>
            <person name="Yadav J.S."/>
            <person name="Pangilinan J."/>
            <person name="Larsson K.H."/>
            <person name="Matsuura K."/>
            <person name="Barry K."/>
            <person name="Labutti K."/>
            <person name="Kuo R."/>
            <person name="Ohm R.A."/>
            <person name="Bhattacharya S.S."/>
            <person name="Shirouzu T."/>
            <person name="Yoshinaga Y."/>
            <person name="Martin F.M."/>
            <person name="Grigoriev I.V."/>
            <person name="Hibbett D.S."/>
        </authorList>
    </citation>
    <scope>NUCLEOTIDE SEQUENCE [LARGE SCALE GENOMIC DNA]</scope>
    <source>
        <strain evidence="2 3">CBS 109695</strain>
    </source>
</reference>
<feature type="compositionally biased region" description="Low complexity" evidence="1">
    <location>
        <begin position="71"/>
        <end position="81"/>
    </location>
</feature>
<accession>A0A165Y2H1</accession>
<evidence type="ECO:0000256" key="1">
    <source>
        <dbReference type="SAM" id="MobiDB-lite"/>
    </source>
</evidence>
<feature type="region of interest" description="Disordered" evidence="1">
    <location>
        <begin position="25"/>
        <end position="130"/>
    </location>
</feature>
<keyword evidence="3" id="KW-1185">Reference proteome</keyword>
<dbReference type="Proteomes" id="UP000076532">
    <property type="component" value="Unassembled WGS sequence"/>
</dbReference>